<dbReference type="InterPro" id="IPR027417">
    <property type="entry name" value="P-loop_NTPase"/>
</dbReference>
<dbReference type="Pfam" id="PF23552">
    <property type="entry name" value="ParB_C"/>
    <property type="match status" value="1"/>
</dbReference>
<dbReference type="SUPFAM" id="SSF109709">
    <property type="entry name" value="KorB DNA-binding domain-like"/>
    <property type="match status" value="1"/>
</dbReference>
<sequence length="531" mass="59584">MARIISVANQKGGVGKTTTTVNLGACLAQDGKKVLLIDSDAQGNATSGLGVRKPDVKQDIYDVLVNEVSIKETIIKTSRENLSIVPATLQLAGAEIELTSMMARESRLKSALAEVSDEYDFILVDCPPSLGHLTINAFTASDAILIPVQCEYYALEGLSQLLNTVRLVQKHFNPGLEIEGVLLTMYDARTNLGAEVVEEVRRYFQEKVYDTIIPRNVRLSEAPSHGKPIIDYDPRSKGAEVYQALAKEVLVHLSEIEEVDIKNDQVVEIPLSDLRPNPYQPRKSFDETSLQELANSIEQSGVFQPIIVRKSAVKGYELIAGERRFRASKLAGKETIPAIIREFDEEAMMQIAVLENLQREDLNPLEEAEAYEMLMKNLKLTQADVANRLGKSRPYIANYLRLLTLPKLVKEMVQDERLSMGQARTLLGLKKKDQILKLANRAVKENLTVRQLEQIVTEYNEGKAKDKRKGPRLTKEKPYYLRESEDRLMDKFGTGVEIVEKDGKGKISIEYLSPSDLTRILDILNIHFDET</sequence>
<comment type="similarity">
    <text evidence="1">Belongs to the ParB family.</text>
</comment>
<evidence type="ECO:0000313" key="5">
    <source>
        <dbReference type="Proteomes" id="UP000030665"/>
    </source>
</evidence>
<dbReference type="InterPro" id="IPR001387">
    <property type="entry name" value="Cro/C1-type_HTH"/>
</dbReference>
<dbReference type="CDD" id="cd00093">
    <property type="entry name" value="HTH_XRE"/>
    <property type="match status" value="1"/>
</dbReference>
<dbReference type="SMART" id="SM00470">
    <property type="entry name" value="ParB"/>
    <property type="match status" value="1"/>
</dbReference>
<evidence type="ECO:0000259" key="3">
    <source>
        <dbReference type="PROSITE" id="PS50943"/>
    </source>
</evidence>
<reference evidence="4" key="1">
    <citation type="submission" date="2014-01" db="EMBL/GenBank/DDBJ databases">
        <authorList>
            <person name="Aslett M."/>
        </authorList>
    </citation>
    <scope>NUCLEOTIDE SEQUENCE</scope>
</reference>
<reference evidence="4" key="2">
    <citation type="submission" date="2014-03" db="EMBL/GenBank/DDBJ databases">
        <title>The whipworm genome and dual-species transcriptomics of an intimate host-pathogen interaction.</title>
        <authorList>
            <person name="Foth B.J."/>
            <person name="Tsai I.J."/>
            <person name="Reid A.J."/>
            <person name="Bancroft A.J."/>
            <person name="Nichol S."/>
            <person name="Tracey A."/>
            <person name="Holroyd N."/>
            <person name="Cotton J.A."/>
            <person name="Stanley E.J."/>
            <person name="Zarowiecki M."/>
            <person name="Liu J.Z."/>
            <person name="Huckvale T."/>
            <person name="Cooper P.J."/>
            <person name="Grencis R.K."/>
            <person name="Berriman M."/>
        </authorList>
    </citation>
    <scope>NUCLEOTIDE SEQUENCE [LARGE SCALE GENOMIC DNA]</scope>
</reference>
<dbReference type="PROSITE" id="PS50943">
    <property type="entry name" value="HTH_CROC1"/>
    <property type="match status" value="1"/>
</dbReference>
<dbReference type="EMBL" id="HG806537">
    <property type="protein sequence ID" value="CDW59245.1"/>
    <property type="molecule type" value="Genomic_DNA"/>
</dbReference>
<dbReference type="GO" id="GO:0003677">
    <property type="term" value="F:DNA binding"/>
    <property type="evidence" value="ECO:0007669"/>
    <property type="project" value="UniProtKB-KW"/>
</dbReference>
<evidence type="ECO:0000256" key="2">
    <source>
        <dbReference type="ARBA" id="ARBA00023125"/>
    </source>
</evidence>
<dbReference type="STRING" id="36087.A0A077ZKX5"/>
<dbReference type="Pfam" id="PF13614">
    <property type="entry name" value="AAA_31"/>
    <property type="match status" value="1"/>
</dbReference>
<keyword evidence="5" id="KW-1185">Reference proteome</keyword>
<organism evidence="4 5">
    <name type="scientific">Trichuris trichiura</name>
    <name type="common">Whipworm</name>
    <name type="synonym">Trichocephalus trichiurus</name>
    <dbReference type="NCBI Taxonomy" id="36087"/>
    <lineage>
        <taxon>Eukaryota</taxon>
        <taxon>Metazoa</taxon>
        <taxon>Ecdysozoa</taxon>
        <taxon>Nematoda</taxon>
        <taxon>Enoplea</taxon>
        <taxon>Dorylaimia</taxon>
        <taxon>Trichinellida</taxon>
        <taxon>Trichuridae</taxon>
        <taxon>Trichuris</taxon>
    </lineage>
</organism>
<dbReference type="Gene3D" id="3.40.50.300">
    <property type="entry name" value="P-loop containing nucleotide triphosphate hydrolases"/>
    <property type="match status" value="1"/>
</dbReference>
<accession>A0A077ZKX5</accession>
<dbReference type="InterPro" id="IPR003115">
    <property type="entry name" value="ParB_N"/>
</dbReference>
<dbReference type="FunFam" id="1.10.10.2830:FF:000001">
    <property type="entry name" value="Chromosome partitioning protein ParB"/>
    <property type="match status" value="1"/>
</dbReference>
<protein>
    <submittedName>
        <fullName evidence="4">CbiA and ParBc and KorB domain containing protein</fullName>
    </submittedName>
</protein>
<dbReference type="InterPro" id="IPR057240">
    <property type="entry name" value="ParB_dimer_C"/>
</dbReference>
<dbReference type="CDD" id="cd16393">
    <property type="entry name" value="SPO0J_N"/>
    <property type="match status" value="1"/>
</dbReference>
<dbReference type="PANTHER" id="PTHR13696">
    <property type="entry name" value="P-LOOP CONTAINING NUCLEOSIDE TRIPHOSPHATE HYDROLASE"/>
    <property type="match status" value="1"/>
</dbReference>
<dbReference type="Gene3D" id="3.90.1530.30">
    <property type="match status" value="1"/>
</dbReference>
<dbReference type="InterPro" id="IPR036086">
    <property type="entry name" value="ParB/Sulfiredoxin_sf"/>
</dbReference>
<dbReference type="Pfam" id="PF17762">
    <property type="entry name" value="HTH_ParB"/>
    <property type="match status" value="1"/>
</dbReference>
<dbReference type="InterPro" id="IPR050678">
    <property type="entry name" value="DNA_Partitioning_ATPase"/>
</dbReference>
<dbReference type="CDD" id="cd02042">
    <property type="entry name" value="ParAB_family"/>
    <property type="match status" value="1"/>
</dbReference>
<dbReference type="InterPro" id="IPR004437">
    <property type="entry name" value="ParB/RepB/Spo0J"/>
</dbReference>
<dbReference type="AlphaFoldDB" id="A0A077ZKX5"/>
<dbReference type="OrthoDB" id="10059059at2759"/>
<dbReference type="Gene3D" id="1.10.10.2830">
    <property type="match status" value="1"/>
</dbReference>
<dbReference type="FunFam" id="3.40.50.300:FF:000285">
    <property type="entry name" value="Sporulation initiation inhibitor Soj"/>
    <property type="match status" value="1"/>
</dbReference>
<feature type="domain" description="HTH cro/C1-type" evidence="3">
    <location>
        <begin position="374"/>
        <end position="408"/>
    </location>
</feature>
<dbReference type="SUPFAM" id="SSF110849">
    <property type="entry name" value="ParB/Sulfiredoxin"/>
    <property type="match status" value="1"/>
</dbReference>
<gene>
    <name evidence="4" type="ORF">TTRE_0000757601</name>
</gene>
<dbReference type="NCBIfam" id="TIGR00180">
    <property type="entry name" value="parB_part"/>
    <property type="match status" value="1"/>
</dbReference>
<dbReference type="Pfam" id="PF02195">
    <property type="entry name" value="ParB_N"/>
    <property type="match status" value="1"/>
</dbReference>
<name>A0A077ZKX5_TRITR</name>
<dbReference type="FunFam" id="3.90.1530.30:FF:000001">
    <property type="entry name" value="Chromosome partitioning protein ParB"/>
    <property type="match status" value="1"/>
</dbReference>
<evidence type="ECO:0000256" key="1">
    <source>
        <dbReference type="ARBA" id="ARBA00006295"/>
    </source>
</evidence>
<dbReference type="PANTHER" id="PTHR13696:SF52">
    <property type="entry name" value="PARA FAMILY PROTEIN CT_582"/>
    <property type="match status" value="1"/>
</dbReference>
<dbReference type="InterPro" id="IPR041468">
    <property type="entry name" value="HTH_ParB/Spo0J"/>
</dbReference>
<proteinExistence type="inferred from homology"/>
<dbReference type="InterPro" id="IPR025669">
    <property type="entry name" value="AAA_dom"/>
</dbReference>
<dbReference type="Proteomes" id="UP000030665">
    <property type="component" value="Unassembled WGS sequence"/>
</dbReference>
<evidence type="ECO:0000313" key="4">
    <source>
        <dbReference type="EMBL" id="CDW59245.1"/>
    </source>
</evidence>
<keyword evidence="2" id="KW-0238">DNA-binding</keyword>
<dbReference type="SUPFAM" id="SSF52540">
    <property type="entry name" value="P-loop containing nucleoside triphosphate hydrolases"/>
    <property type="match status" value="1"/>
</dbReference>